<evidence type="ECO:0000313" key="2">
    <source>
        <dbReference type="EMBL" id="SNT05529.1"/>
    </source>
</evidence>
<dbReference type="Pfam" id="PF20409">
    <property type="entry name" value="SnoaL_5"/>
    <property type="match status" value="1"/>
</dbReference>
<dbReference type="InterPro" id="IPR032710">
    <property type="entry name" value="NTF2-like_dom_sf"/>
</dbReference>
<dbReference type="OrthoDB" id="336094at2"/>
<dbReference type="Gene3D" id="3.10.450.50">
    <property type="match status" value="1"/>
</dbReference>
<dbReference type="InterPro" id="IPR046860">
    <property type="entry name" value="SnoaL_5"/>
</dbReference>
<dbReference type="RefSeq" id="WP_089356895.1">
    <property type="nucleotide sequence ID" value="NZ_FZPD01000003.1"/>
</dbReference>
<gene>
    <name evidence="2" type="ORF">SAMN05421640_2188</name>
</gene>
<dbReference type="Proteomes" id="UP000198393">
    <property type="component" value="Unassembled WGS sequence"/>
</dbReference>
<evidence type="ECO:0000313" key="3">
    <source>
        <dbReference type="Proteomes" id="UP000198393"/>
    </source>
</evidence>
<accession>A0A239JI90</accession>
<feature type="domain" description="SnoaL-like" evidence="1">
    <location>
        <begin position="1"/>
        <end position="118"/>
    </location>
</feature>
<protein>
    <submittedName>
        <fullName evidence="2">SnoaL-like domain-containing protein</fullName>
    </submittedName>
</protein>
<proteinExistence type="predicted"/>
<evidence type="ECO:0000259" key="1">
    <source>
        <dbReference type="Pfam" id="PF20409"/>
    </source>
</evidence>
<reference evidence="2 3" key="1">
    <citation type="submission" date="2017-06" db="EMBL/GenBank/DDBJ databases">
        <authorList>
            <person name="Kim H.J."/>
            <person name="Triplett B.A."/>
        </authorList>
    </citation>
    <scope>NUCLEOTIDE SEQUENCE [LARGE SCALE GENOMIC DNA]</scope>
    <source>
        <strain evidence="2 3">DSM 19307</strain>
    </source>
</reference>
<keyword evidence="3" id="KW-1185">Reference proteome</keyword>
<dbReference type="AlphaFoldDB" id="A0A239JI90"/>
<sequence length="125" mass="14200">MTTQEVANEFVAMCKVGKWEECIKKFYSPDIKSIEPEGGAWGTVQGLDAIAKKAEEWHGMVTEFHESEISDPIVAENFFSMTMKSKVTLKGMDQPINMDEICVYEVNDGKVVKEQFFYTPMPEFA</sequence>
<name>A0A239JI90_EKHLU</name>
<dbReference type="EMBL" id="FZPD01000003">
    <property type="protein sequence ID" value="SNT05529.1"/>
    <property type="molecule type" value="Genomic_DNA"/>
</dbReference>
<dbReference type="SUPFAM" id="SSF54427">
    <property type="entry name" value="NTF2-like"/>
    <property type="match status" value="1"/>
</dbReference>
<organism evidence="2 3">
    <name type="scientific">Ekhidna lutea</name>
    <dbReference type="NCBI Taxonomy" id="447679"/>
    <lineage>
        <taxon>Bacteria</taxon>
        <taxon>Pseudomonadati</taxon>
        <taxon>Bacteroidota</taxon>
        <taxon>Cytophagia</taxon>
        <taxon>Cytophagales</taxon>
        <taxon>Reichenbachiellaceae</taxon>
        <taxon>Ekhidna</taxon>
    </lineage>
</organism>